<organism evidence="1 2">
    <name type="scientific">Melastoma candidum</name>
    <dbReference type="NCBI Taxonomy" id="119954"/>
    <lineage>
        <taxon>Eukaryota</taxon>
        <taxon>Viridiplantae</taxon>
        <taxon>Streptophyta</taxon>
        <taxon>Embryophyta</taxon>
        <taxon>Tracheophyta</taxon>
        <taxon>Spermatophyta</taxon>
        <taxon>Magnoliopsida</taxon>
        <taxon>eudicotyledons</taxon>
        <taxon>Gunneridae</taxon>
        <taxon>Pentapetalae</taxon>
        <taxon>rosids</taxon>
        <taxon>malvids</taxon>
        <taxon>Myrtales</taxon>
        <taxon>Melastomataceae</taxon>
        <taxon>Melastomatoideae</taxon>
        <taxon>Melastomateae</taxon>
        <taxon>Melastoma</taxon>
    </lineage>
</organism>
<protein>
    <submittedName>
        <fullName evidence="1">Uncharacterized protein</fullName>
    </submittedName>
</protein>
<reference evidence="2" key="1">
    <citation type="journal article" date="2023" name="Front. Plant Sci.">
        <title>Chromosomal-level genome assembly of Melastoma candidum provides insights into trichome evolution.</title>
        <authorList>
            <person name="Zhong Y."/>
            <person name="Wu W."/>
            <person name="Sun C."/>
            <person name="Zou P."/>
            <person name="Liu Y."/>
            <person name="Dai S."/>
            <person name="Zhou R."/>
        </authorList>
    </citation>
    <scope>NUCLEOTIDE SEQUENCE [LARGE SCALE GENOMIC DNA]</scope>
</reference>
<comment type="caution">
    <text evidence="1">The sequence shown here is derived from an EMBL/GenBank/DDBJ whole genome shotgun (WGS) entry which is preliminary data.</text>
</comment>
<evidence type="ECO:0000313" key="1">
    <source>
        <dbReference type="EMBL" id="KAI4371690.1"/>
    </source>
</evidence>
<proteinExistence type="predicted"/>
<evidence type="ECO:0000313" key="2">
    <source>
        <dbReference type="Proteomes" id="UP001057402"/>
    </source>
</evidence>
<accession>A0ACB9QZ14</accession>
<gene>
    <name evidence="1" type="ORF">MLD38_010013</name>
</gene>
<dbReference type="EMBL" id="CM042883">
    <property type="protein sequence ID" value="KAI4371690.1"/>
    <property type="molecule type" value="Genomic_DNA"/>
</dbReference>
<keyword evidence="2" id="KW-1185">Reference proteome</keyword>
<name>A0ACB9QZ14_9MYRT</name>
<dbReference type="Proteomes" id="UP001057402">
    <property type="component" value="Chromosome 4"/>
</dbReference>
<sequence length="100" mass="10534">MASSSKSLTIFVSALFAIALALLLATCMAASDFSSLEVPEADKPLLKCQSTHAVLSGETCFTIAKQFNLTTIELLAINPNIVCDKLLVGEWLCVVAGEGN</sequence>